<dbReference type="OrthoDB" id="3632462at2"/>
<organism evidence="1 2">
    <name type="scientific">Actinophytocola xinjiangensis</name>
    <dbReference type="NCBI Taxonomy" id="485602"/>
    <lineage>
        <taxon>Bacteria</taxon>
        <taxon>Bacillati</taxon>
        <taxon>Actinomycetota</taxon>
        <taxon>Actinomycetes</taxon>
        <taxon>Pseudonocardiales</taxon>
        <taxon>Pseudonocardiaceae</taxon>
    </lineage>
</organism>
<evidence type="ECO:0008006" key="3">
    <source>
        <dbReference type="Google" id="ProtNLM"/>
    </source>
</evidence>
<name>A0A7Z0WPF4_9PSEU</name>
<evidence type="ECO:0000313" key="1">
    <source>
        <dbReference type="EMBL" id="OLF11601.1"/>
    </source>
</evidence>
<dbReference type="RefSeq" id="WP_075132836.1">
    <property type="nucleotide sequence ID" value="NZ_MSIF01000004.1"/>
</dbReference>
<dbReference type="AlphaFoldDB" id="A0A7Z0WPF4"/>
<comment type="caution">
    <text evidence="1">The sequence shown here is derived from an EMBL/GenBank/DDBJ whole genome shotgun (WGS) entry which is preliminary data.</text>
</comment>
<sequence length="107" mass="11866">MAEDFRVVPDALVRLATALRKAADSWNSVASTVDGMRMGVLDLGMLGEAKDYPARYNTIKDQVHDVLDDGVTVWQDMATAMDAVAQTYLAKDAEWYEQFGYLADSQN</sequence>
<reference evidence="1 2" key="1">
    <citation type="submission" date="2016-12" db="EMBL/GenBank/DDBJ databases">
        <title>The draft genome sequence of Actinophytocola xinjiangensis.</title>
        <authorList>
            <person name="Wang W."/>
            <person name="Yuan L."/>
        </authorList>
    </citation>
    <scope>NUCLEOTIDE SEQUENCE [LARGE SCALE GENOMIC DNA]</scope>
    <source>
        <strain evidence="1 2">CGMCC 4.4663</strain>
    </source>
</reference>
<dbReference type="Proteomes" id="UP000185696">
    <property type="component" value="Unassembled WGS sequence"/>
</dbReference>
<evidence type="ECO:0000313" key="2">
    <source>
        <dbReference type="Proteomes" id="UP000185696"/>
    </source>
</evidence>
<protein>
    <recommendedName>
        <fullName evidence="3">Excreted virulence factor EspC (Type VII ESX diderm)</fullName>
    </recommendedName>
</protein>
<proteinExistence type="predicted"/>
<keyword evidence="2" id="KW-1185">Reference proteome</keyword>
<accession>A0A7Z0WPF4</accession>
<gene>
    <name evidence="1" type="ORF">BLA60_11685</name>
</gene>
<dbReference type="EMBL" id="MSIF01000004">
    <property type="protein sequence ID" value="OLF11601.1"/>
    <property type="molecule type" value="Genomic_DNA"/>
</dbReference>